<sequence length="226" mass="24477">MSPTPLSLPYHHLLRASSSSFLFPSPPAPTLTGNTAPTGTPPKRRAARCANTAERRATHNAVERMCRETLNVRFLVGVAVRTLVSLLPPLGAARARPRSIATVNAAARHHVLAAQTLRSLAREAQQLRRLELNANVALEEDGDEGDKPNDSHDNNSIEEHQARAEWVGVGVSARLLHALAHPHRDTDAAAQGQWSPTSSRFAFGVDAPPASLWSRIAPHMSQLYLA</sequence>
<reference evidence="3" key="1">
    <citation type="submission" date="2023-03" db="EMBL/GenBank/DDBJ databases">
        <title>Massive genome expansion in bonnet fungi (Mycena s.s.) driven by repeated elements and novel gene families across ecological guilds.</title>
        <authorList>
            <consortium name="Lawrence Berkeley National Laboratory"/>
            <person name="Harder C.B."/>
            <person name="Miyauchi S."/>
            <person name="Viragh M."/>
            <person name="Kuo A."/>
            <person name="Thoen E."/>
            <person name="Andreopoulos B."/>
            <person name="Lu D."/>
            <person name="Skrede I."/>
            <person name="Drula E."/>
            <person name="Henrissat B."/>
            <person name="Morin E."/>
            <person name="Kohler A."/>
            <person name="Barry K."/>
            <person name="LaButti K."/>
            <person name="Morin E."/>
            <person name="Salamov A."/>
            <person name="Lipzen A."/>
            <person name="Mereny Z."/>
            <person name="Hegedus B."/>
            <person name="Baldrian P."/>
            <person name="Stursova M."/>
            <person name="Weitz H."/>
            <person name="Taylor A."/>
            <person name="Grigoriev I.V."/>
            <person name="Nagy L.G."/>
            <person name="Martin F."/>
            <person name="Kauserud H."/>
        </authorList>
    </citation>
    <scope>NUCLEOTIDE SEQUENCE</scope>
    <source>
        <strain evidence="3">CBHHK002</strain>
    </source>
</reference>
<dbReference type="Proteomes" id="UP001218218">
    <property type="component" value="Unassembled WGS sequence"/>
</dbReference>
<organism evidence="3 4">
    <name type="scientific">Mycena albidolilacea</name>
    <dbReference type="NCBI Taxonomy" id="1033008"/>
    <lineage>
        <taxon>Eukaryota</taxon>
        <taxon>Fungi</taxon>
        <taxon>Dikarya</taxon>
        <taxon>Basidiomycota</taxon>
        <taxon>Agaricomycotina</taxon>
        <taxon>Agaricomycetes</taxon>
        <taxon>Agaricomycetidae</taxon>
        <taxon>Agaricales</taxon>
        <taxon>Marasmiineae</taxon>
        <taxon>Mycenaceae</taxon>
        <taxon>Mycena</taxon>
    </lineage>
</organism>
<feature type="region of interest" description="Disordered" evidence="2">
    <location>
        <begin position="25"/>
        <end position="44"/>
    </location>
</feature>
<proteinExistence type="predicted"/>
<name>A0AAD7EM73_9AGAR</name>
<accession>A0AAD7EM73</accession>
<evidence type="ECO:0000256" key="2">
    <source>
        <dbReference type="SAM" id="MobiDB-lite"/>
    </source>
</evidence>
<evidence type="ECO:0000313" key="3">
    <source>
        <dbReference type="EMBL" id="KAJ7339757.1"/>
    </source>
</evidence>
<dbReference type="EMBL" id="JARIHO010000027">
    <property type="protein sequence ID" value="KAJ7339757.1"/>
    <property type="molecule type" value="Genomic_DNA"/>
</dbReference>
<feature type="coiled-coil region" evidence="1">
    <location>
        <begin position="113"/>
        <end position="140"/>
    </location>
</feature>
<protein>
    <submittedName>
        <fullName evidence="3">Uncharacterized protein</fullName>
    </submittedName>
</protein>
<evidence type="ECO:0000313" key="4">
    <source>
        <dbReference type="Proteomes" id="UP001218218"/>
    </source>
</evidence>
<evidence type="ECO:0000256" key="1">
    <source>
        <dbReference type="SAM" id="Coils"/>
    </source>
</evidence>
<keyword evidence="1" id="KW-0175">Coiled coil</keyword>
<dbReference type="AlphaFoldDB" id="A0AAD7EM73"/>
<comment type="caution">
    <text evidence="3">The sequence shown here is derived from an EMBL/GenBank/DDBJ whole genome shotgun (WGS) entry which is preliminary data.</text>
</comment>
<keyword evidence="4" id="KW-1185">Reference proteome</keyword>
<gene>
    <name evidence="3" type="ORF">DFH08DRAFT_1082367</name>
</gene>